<proteinExistence type="inferred from homology"/>
<evidence type="ECO:0000259" key="2">
    <source>
        <dbReference type="Pfam" id="PF14648"/>
    </source>
</evidence>
<dbReference type="Pfam" id="PF14648">
    <property type="entry name" value="FAM91_C"/>
    <property type="match status" value="1"/>
</dbReference>
<feature type="non-terminal residue" evidence="3">
    <location>
        <position position="57"/>
    </location>
</feature>
<dbReference type="OrthoDB" id="275996at2759"/>
<keyword evidence="4" id="KW-1185">Reference proteome</keyword>
<evidence type="ECO:0000256" key="1">
    <source>
        <dbReference type="ARBA" id="ARBA00010319"/>
    </source>
</evidence>
<comment type="similarity">
    <text evidence="1">Belongs to the FAM91 family.</text>
</comment>
<dbReference type="AlphaFoldDB" id="A0A6H5HKS8"/>
<evidence type="ECO:0000313" key="4">
    <source>
        <dbReference type="Proteomes" id="UP000479000"/>
    </source>
</evidence>
<gene>
    <name evidence="3" type="ORF">NTEN_LOCUS21387</name>
</gene>
<dbReference type="Proteomes" id="UP000479000">
    <property type="component" value="Unassembled WGS sequence"/>
</dbReference>
<dbReference type="PANTHER" id="PTHR28441">
    <property type="entry name" value="PROTEIN FAM91A1"/>
    <property type="match status" value="1"/>
</dbReference>
<protein>
    <recommendedName>
        <fullName evidence="2">FAM91 C-terminal domain-containing protein</fullName>
    </recommendedName>
</protein>
<name>A0A6H5HKS8_9HEMI</name>
<feature type="domain" description="FAM91 C-terminal" evidence="2">
    <location>
        <begin position="2"/>
        <end position="56"/>
    </location>
</feature>
<dbReference type="InterPro" id="IPR039199">
    <property type="entry name" value="FAM91"/>
</dbReference>
<dbReference type="EMBL" id="CADCXU010031306">
    <property type="protein sequence ID" value="CAB0017369.1"/>
    <property type="molecule type" value="Genomic_DNA"/>
</dbReference>
<sequence>MFRLLVSMAPLSGEVTPIVCKNPPHLGPPCPLAHSPWFKLFLYHITGSGPPSLLIAR</sequence>
<dbReference type="PANTHER" id="PTHR28441:SF2">
    <property type="entry name" value="PROTEIN FAM91A1"/>
    <property type="match status" value="1"/>
</dbReference>
<evidence type="ECO:0000313" key="3">
    <source>
        <dbReference type="EMBL" id="CAB0017369.1"/>
    </source>
</evidence>
<organism evidence="3 4">
    <name type="scientific">Nesidiocoris tenuis</name>
    <dbReference type="NCBI Taxonomy" id="355587"/>
    <lineage>
        <taxon>Eukaryota</taxon>
        <taxon>Metazoa</taxon>
        <taxon>Ecdysozoa</taxon>
        <taxon>Arthropoda</taxon>
        <taxon>Hexapoda</taxon>
        <taxon>Insecta</taxon>
        <taxon>Pterygota</taxon>
        <taxon>Neoptera</taxon>
        <taxon>Paraneoptera</taxon>
        <taxon>Hemiptera</taxon>
        <taxon>Heteroptera</taxon>
        <taxon>Panheteroptera</taxon>
        <taxon>Cimicomorpha</taxon>
        <taxon>Miridae</taxon>
        <taxon>Dicyphina</taxon>
        <taxon>Nesidiocoris</taxon>
    </lineage>
</organism>
<dbReference type="InterPro" id="IPR028097">
    <property type="entry name" value="FAM91_C_dom"/>
</dbReference>
<reference evidence="3 4" key="1">
    <citation type="submission" date="2020-02" db="EMBL/GenBank/DDBJ databases">
        <authorList>
            <person name="Ferguson B K."/>
        </authorList>
    </citation>
    <scope>NUCLEOTIDE SEQUENCE [LARGE SCALE GENOMIC DNA]</scope>
</reference>
<accession>A0A6H5HKS8</accession>